<keyword evidence="2" id="KW-0677">Repeat</keyword>
<evidence type="ECO:0000259" key="3">
    <source>
        <dbReference type="PROSITE" id="PS50097"/>
    </source>
</evidence>
<reference evidence="5" key="1">
    <citation type="journal article" date="2011" name="Nat. Biotechnol.">
        <title>The genomic sequence of the Chinese hamster ovary (CHO)-K1 cell line.</title>
        <authorList>
            <person name="Xu X."/>
            <person name="Nagarajan H."/>
            <person name="Lewis N.E."/>
            <person name="Pan S."/>
            <person name="Cai Z."/>
            <person name="Liu X."/>
            <person name="Chen W."/>
            <person name="Xie M."/>
            <person name="Wang W."/>
            <person name="Hammond S."/>
            <person name="Andersen M.R."/>
            <person name="Neff N."/>
            <person name="Passarelli B."/>
            <person name="Koh W."/>
            <person name="Fan H.C."/>
            <person name="Wang J."/>
            <person name="Gui Y."/>
            <person name="Lee K.H."/>
            <person name="Betenbaugh M.J."/>
            <person name="Quake S.R."/>
            <person name="Famili I."/>
            <person name="Palsson B.O."/>
            <person name="Wang J."/>
        </authorList>
    </citation>
    <scope>NUCLEOTIDE SEQUENCE [LARGE SCALE GENOMIC DNA]</scope>
    <source>
        <strain evidence="5">CHO K1 cell line</strain>
    </source>
</reference>
<feature type="domain" description="BTB" evidence="3">
    <location>
        <begin position="31"/>
        <end position="91"/>
    </location>
</feature>
<organism evidence="4 5">
    <name type="scientific">Cricetulus griseus</name>
    <name type="common">Chinese hamster</name>
    <name type="synonym">Cricetulus barabensis griseus</name>
    <dbReference type="NCBI Taxonomy" id="10029"/>
    <lineage>
        <taxon>Eukaryota</taxon>
        <taxon>Metazoa</taxon>
        <taxon>Chordata</taxon>
        <taxon>Craniata</taxon>
        <taxon>Vertebrata</taxon>
        <taxon>Euteleostomi</taxon>
        <taxon>Mammalia</taxon>
        <taxon>Eutheria</taxon>
        <taxon>Euarchontoglires</taxon>
        <taxon>Glires</taxon>
        <taxon>Rodentia</taxon>
        <taxon>Myomorpha</taxon>
        <taxon>Muroidea</taxon>
        <taxon>Cricetidae</taxon>
        <taxon>Cricetinae</taxon>
        <taxon>Cricetulus</taxon>
    </lineage>
</organism>
<proteinExistence type="predicted"/>
<dbReference type="STRING" id="10029.G3HUW6"/>
<keyword evidence="1" id="KW-0880">Kelch repeat</keyword>
<dbReference type="PROSITE" id="PS50097">
    <property type="entry name" value="BTB"/>
    <property type="match status" value="1"/>
</dbReference>
<dbReference type="Proteomes" id="UP000001075">
    <property type="component" value="Unassembled WGS sequence"/>
</dbReference>
<sequence>MLTGQRLCHSESHNDTVLAALNQQRSDGILCDVTLIAEEQKFHAHKAVLAACSDYFRELNSFNYLDLYRLADLFHLTLLEKAVIDFLVKHLSELLKSRPEDVLTLPYCLLQEVLKSDRLTSLSEEQIWQTDVFVAAMRRKKTTGEYYLCIGGLQ</sequence>
<dbReference type="InParanoid" id="G3HUW6"/>
<dbReference type="Gene3D" id="1.25.40.420">
    <property type="match status" value="1"/>
</dbReference>
<dbReference type="Gene3D" id="3.30.710.10">
    <property type="entry name" value="Potassium Channel Kv1.1, Chain A"/>
    <property type="match status" value="1"/>
</dbReference>
<dbReference type="InterPro" id="IPR011333">
    <property type="entry name" value="SKP1/BTB/POZ_sf"/>
</dbReference>
<accession>G3HUW6</accession>
<dbReference type="InterPro" id="IPR011705">
    <property type="entry name" value="BACK"/>
</dbReference>
<dbReference type="SMART" id="SM00875">
    <property type="entry name" value="BACK"/>
    <property type="match status" value="1"/>
</dbReference>
<evidence type="ECO:0000256" key="2">
    <source>
        <dbReference type="ARBA" id="ARBA00022737"/>
    </source>
</evidence>
<dbReference type="SMART" id="SM00225">
    <property type="entry name" value="BTB"/>
    <property type="match status" value="1"/>
</dbReference>
<dbReference type="SUPFAM" id="SSF54695">
    <property type="entry name" value="POZ domain"/>
    <property type="match status" value="1"/>
</dbReference>
<dbReference type="Pfam" id="PF07707">
    <property type="entry name" value="BACK"/>
    <property type="match status" value="1"/>
</dbReference>
<dbReference type="Pfam" id="PF00651">
    <property type="entry name" value="BTB"/>
    <property type="match status" value="1"/>
</dbReference>
<evidence type="ECO:0000256" key="1">
    <source>
        <dbReference type="ARBA" id="ARBA00022441"/>
    </source>
</evidence>
<gene>
    <name evidence="4" type="ORF">I79_014736</name>
</gene>
<evidence type="ECO:0000313" key="4">
    <source>
        <dbReference type="EMBL" id="EGW02937.1"/>
    </source>
</evidence>
<dbReference type="PANTHER" id="PTHR45632">
    <property type="entry name" value="LD33804P"/>
    <property type="match status" value="1"/>
</dbReference>
<protein>
    <submittedName>
        <fullName evidence="4">Kelch-like protein 32</fullName>
    </submittedName>
</protein>
<name>G3HUW6_CRIGR</name>
<dbReference type="InterPro" id="IPR000210">
    <property type="entry name" value="BTB/POZ_dom"/>
</dbReference>
<dbReference type="AlphaFoldDB" id="G3HUW6"/>
<dbReference type="PANTHER" id="PTHR45632:SF3">
    <property type="entry name" value="KELCH-LIKE PROTEIN 32"/>
    <property type="match status" value="1"/>
</dbReference>
<dbReference type="EMBL" id="JH000755">
    <property type="protein sequence ID" value="EGW02937.1"/>
    <property type="molecule type" value="Genomic_DNA"/>
</dbReference>
<evidence type="ECO:0000313" key="5">
    <source>
        <dbReference type="Proteomes" id="UP000001075"/>
    </source>
</evidence>